<dbReference type="Proteomes" id="UP000009131">
    <property type="component" value="Unassembled WGS sequence"/>
</dbReference>
<organism evidence="1 2">
    <name type="scientific">Mixia osmundae (strain CBS 9802 / IAM 14324 / JCM 22182 / KY 12970)</name>
    <dbReference type="NCBI Taxonomy" id="764103"/>
    <lineage>
        <taxon>Eukaryota</taxon>
        <taxon>Fungi</taxon>
        <taxon>Dikarya</taxon>
        <taxon>Basidiomycota</taxon>
        <taxon>Pucciniomycotina</taxon>
        <taxon>Mixiomycetes</taxon>
        <taxon>Mixiales</taxon>
        <taxon>Mixiaceae</taxon>
        <taxon>Mixia</taxon>
    </lineage>
</organism>
<accession>G7DXD4</accession>
<reference evidence="1 2" key="1">
    <citation type="journal article" date="2011" name="J. Gen. Appl. Microbiol.">
        <title>Draft genome sequencing of the enigmatic basidiomycete Mixia osmundae.</title>
        <authorList>
            <person name="Nishida H."/>
            <person name="Nagatsuka Y."/>
            <person name="Sugiyama J."/>
        </authorList>
    </citation>
    <scope>NUCLEOTIDE SEQUENCE [LARGE SCALE GENOMIC DNA]</scope>
    <source>
        <strain evidence="2">CBS 9802 / IAM 14324 / JCM 22182 / KY 12970</strain>
    </source>
</reference>
<keyword evidence="2" id="KW-1185">Reference proteome</keyword>
<evidence type="ECO:0000313" key="2">
    <source>
        <dbReference type="Proteomes" id="UP000009131"/>
    </source>
</evidence>
<gene>
    <name evidence="1" type="primary">Mo01900</name>
    <name evidence="1" type="ORF">E5Q_01900</name>
</gene>
<reference evidence="1 2" key="2">
    <citation type="journal article" date="2012" name="Open Biol.">
        <title>Characteristics of nucleosomes and linker DNA regions on the genome of the basidiomycete Mixia osmundae revealed by mono- and dinucleosome mapping.</title>
        <authorList>
            <person name="Nishida H."/>
            <person name="Kondo S."/>
            <person name="Matsumoto T."/>
            <person name="Suzuki Y."/>
            <person name="Yoshikawa H."/>
            <person name="Taylor T.D."/>
            <person name="Sugiyama J."/>
        </authorList>
    </citation>
    <scope>NUCLEOTIDE SEQUENCE [LARGE SCALE GENOMIC DNA]</scope>
    <source>
        <strain evidence="2">CBS 9802 / IAM 14324 / JCM 22182 / KY 12970</strain>
    </source>
</reference>
<sequence>MPTINLETFTTIDLSLDEIVEDTHTCAARGTGRVKIDSLTIWAVDEADAMKPYDLKLALLERGQSTFGSKKALFSRLLSFVADDAARRTSPLQSNEHLTWRYIALHWYRQRCAICQKFVEENWEAVALPHQQAHGFPRTAIVTCPPLPLDYARSEADLFSTTHQQQMKAYLLALLCAALLSSSIRGEPHTKDYQLSVNYGGYCDVHLQNGETEFVSLESVVHEPSIQAITSWYGGDDVRAEFSNPVDMPFSMSGNVHVKRPHASIDLLLEALQRPARAQYTFCCSTVIKFALEAGAADASLKLLEWELGLSCEYTVCNTITLEVRDSNSGIVASNLNAKSK</sequence>
<evidence type="ECO:0000313" key="1">
    <source>
        <dbReference type="EMBL" id="GAA95244.1"/>
    </source>
</evidence>
<name>G7DXD4_MIXOS</name>
<proteinExistence type="predicted"/>
<dbReference type="EMBL" id="BABT02000061">
    <property type="protein sequence ID" value="GAA95244.1"/>
    <property type="molecule type" value="Genomic_DNA"/>
</dbReference>
<evidence type="ECO:0008006" key="3">
    <source>
        <dbReference type="Google" id="ProtNLM"/>
    </source>
</evidence>
<dbReference type="HOGENOM" id="CLU_814049_0_0_1"/>
<protein>
    <recommendedName>
        <fullName evidence="3">SAP domain-containing protein</fullName>
    </recommendedName>
</protein>
<dbReference type="AlphaFoldDB" id="G7DXD4"/>
<dbReference type="InParanoid" id="G7DXD4"/>
<comment type="caution">
    <text evidence="1">The sequence shown here is derived from an EMBL/GenBank/DDBJ whole genome shotgun (WGS) entry which is preliminary data.</text>
</comment>